<evidence type="ECO:0000313" key="3">
    <source>
        <dbReference type="Proteomes" id="UP001596915"/>
    </source>
</evidence>
<proteinExistence type="predicted"/>
<evidence type="ECO:0000313" key="2">
    <source>
        <dbReference type="EMBL" id="MFD0629915.1"/>
    </source>
</evidence>
<gene>
    <name evidence="1" type="ORF">ACFQ2K_00985</name>
    <name evidence="2" type="ORF">ACFQ2K_52410</name>
</gene>
<dbReference type="EMBL" id="JBHTGL010000002">
    <property type="protein sequence ID" value="MFD0621591.1"/>
    <property type="molecule type" value="Genomic_DNA"/>
</dbReference>
<evidence type="ECO:0000313" key="1">
    <source>
        <dbReference type="EMBL" id="MFD0621591.1"/>
    </source>
</evidence>
<comment type="caution">
    <text evidence="1">The sequence shown here is derived from an EMBL/GenBank/DDBJ whole genome shotgun (WGS) entry which is preliminary data.</text>
</comment>
<accession>A0ABW2WM31</accession>
<dbReference type="Proteomes" id="UP001596915">
    <property type="component" value="Unassembled WGS sequence"/>
</dbReference>
<reference evidence="3" key="2">
    <citation type="journal article" date="2019" name="Int. J. Syst. Evol. Microbiol.">
        <title>The Global Catalogue of Microorganisms (GCM) 10K type strain sequencing project: providing services to taxonomists for standard genome sequencing and annotation.</title>
        <authorList>
            <consortium name="The Broad Institute Genomics Platform"/>
            <consortium name="The Broad Institute Genome Sequencing Center for Infectious Disease"/>
            <person name="Wu L."/>
            <person name="Ma J."/>
        </authorList>
    </citation>
    <scope>NUCLEOTIDE SEQUENCE [LARGE SCALE GENOMIC DNA]</scope>
    <source>
        <strain evidence="3">JCM 12607</strain>
    </source>
</reference>
<name>A0ABW2WM31_9ACTN</name>
<reference evidence="1" key="3">
    <citation type="submission" date="2024-09" db="EMBL/GenBank/DDBJ databases">
        <authorList>
            <person name="Sun Q."/>
            <person name="Mori K."/>
        </authorList>
    </citation>
    <scope>NUCLEOTIDE SEQUENCE</scope>
    <source>
        <strain evidence="1">JCM 12607</strain>
    </source>
</reference>
<sequence>MVAFRCAADPVNPFDGGGRPYWGYGARTALASWAKPDHHRASLPAAR</sequence>
<keyword evidence="3" id="KW-1185">Reference proteome</keyword>
<protein>
    <submittedName>
        <fullName evidence="1">Uncharacterized protein</fullName>
    </submittedName>
</protein>
<dbReference type="EMBL" id="JBHTGL010000011">
    <property type="protein sequence ID" value="MFD0629915.1"/>
    <property type="molecule type" value="Genomic_DNA"/>
</dbReference>
<organism evidence="1 3">
    <name type="scientific">Streptomyces sanglieri</name>
    <dbReference type="NCBI Taxonomy" id="193460"/>
    <lineage>
        <taxon>Bacteria</taxon>
        <taxon>Bacillati</taxon>
        <taxon>Actinomycetota</taxon>
        <taxon>Actinomycetes</taxon>
        <taxon>Kitasatosporales</taxon>
        <taxon>Streptomycetaceae</taxon>
        <taxon>Streptomyces</taxon>
    </lineage>
</organism>
<reference evidence="1" key="1">
    <citation type="journal article" date="2014" name="Int. J. Syst. Evol. Microbiol.">
        <title>Complete genome of a new Firmicutes species belonging to the dominant human colonic microbiota ('Ruminococcus bicirculans') reveals two chromosomes and a selective capacity to utilize plant glucans.</title>
        <authorList>
            <consortium name="NISC Comparative Sequencing Program"/>
            <person name="Wegmann U."/>
            <person name="Louis P."/>
            <person name="Goesmann A."/>
            <person name="Henrissat B."/>
            <person name="Duncan S.H."/>
            <person name="Flint H.J."/>
        </authorList>
    </citation>
    <scope>NUCLEOTIDE SEQUENCE</scope>
    <source>
        <strain evidence="1">JCM 12607</strain>
    </source>
</reference>